<keyword evidence="10 20" id="KW-0418">Kinase</keyword>
<dbReference type="Proteomes" id="UP000316426">
    <property type="component" value="Chromosome"/>
</dbReference>
<evidence type="ECO:0000256" key="9">
    <source>
        <dbReference type="ARBA" id="ARBA00022741"/>
    </source>
</evidence>
<evidence type="ECO:0000256" key="13">
    <source>
        <dbReference type="ARBA" id="ARBA00023136"/>
    </source>
</evidence>
<sequence length="753" mass="82388">MASSPANPYAPTPVAMSHVSPLATAAMSVDQEDDSDGVNVLAVAWQSRWLILLFTLLGGVAAWAYLQQATPRYTSLSRIFVEQKLPSVLAGESLGAFSTKHLYTQAQLICSPSVLNAAIEAPENVGIETFRNTDNPLALLREEIEVVVGERDDIINISIELENPTDAAQIVNSVVDAYITKYAEERRSDVVDVVNILRSEKQRSDQDLEERRQALDEFRRDHVTLAVQSKEGREGNVVTELFAALSRELNATQIELLEAKTRYARAQKMLENPDQIPFLMELARTAQAGSRSGDLDGQIQMMEQNLIAQQAKWGPGYPAVRLLEESLAKLRERRAEQQQATLNAYVDGLRQNYELLAQRRDELQKAYDKQFALATEVSQQAAKLADLQEAYEQTSEYCDTLNKQIREVNLSENVGAMNVSILEVATPGIQTFPGRRKTLSLGLAFGSMLGFGLAWLRSMLDQRLKSIEEIASVMQLPVIGAVPLMAGSRGREGDRSVGGRLVALQPRSTAAEAIRTLRTALYFGIGGESKTFVVTSPAPGDGKSTVASNLAIAMAQANQRVLLIDADMRKPTQHETFGMTPTTGFSDVLTGAVLAIEAVVSGVAPNLDLLPCGPIPPNPVELLNNGMFSEVLEQLLRQYDQIVIDSPPVMPVADSRMISAMVDCSLLVLRAERSTRRISVGARDELLRVRTQRLGVVVNAAPIHRSNFGGYSGYGYGSYGQVAYGHEDAAEARPAVRRRLKSMADEDLTSIDG</sequence>
<protein>
    <recommendedName>
        <fullName evidence="4">non-specific protein-tyrosine kinase</fullName>
        <ecNumber evidence="4">2.7.10.2</ecNumber>
    </recommendedName>
</protein>
<dbReference type="KEGG" id="bmei:Spa11_12260"/>
<keyword evidence="12 17" id="KW-1133">Transmembrane helix</keyword>
<feature type="coiled-coil region" evidence="16">
    <location>
        <begin position="242"/>
        <end position="269"/>
    </location>
</feature>
<dbReference type="InterPro" id="IPR025669">
    <property type="entry name" value="AAA_dom"/>
</dbReference>
<dbReference type="PANTHER" id="PTHR32309:SF13">
    <property type="entry name" value="FERRIC ENTEROBACTIN TRANSPORT PROTEIN FEPE"/>
    <property type="match status" value="1"/>
</dbReference>
<dbReference type="FunFam" id="3.40.50.300:FF:000527">
    <property type="entry name" value="Tyrosine-protein kinase etk"/>
    <property type="match status" value="1"/>
</dbReference>
<gene>
    <name evidence="20" type="primary">ywqD_1</name>
    <name evidence="20" type="ORF">Spa11_12260</name>
</gene>
<dbReference type="SUPFAM" id="SSF52540">
    <property type="entry name" value="P-loop containing nucleoside triphosphate hydrolases"/>
    <property type="match status" value="1"/>
</dbReference>
<keyword evidence="14" id="KW-0829">Tyrosine-protein kinase</keyword>
<evidence type="ECO:0000256" key="15">
    <source>
        <dbReference type="ARBA" id="ARBA00051245"/>
    </source>
</evidence>
<feature type="domain" description="AAA" evidence="19">
    <location>
        <begin position="539"/>
        <end position="653"/>
    </location>
</feature>
<dbReference type="EC" id="2.7.10.2" evidence="4"/>
<dbReference type="PANTHER" id="PTHR32309">
    <property type="entry name" value="TYROSINE-PROTEIN KINASE"/>
    <property type="match status" value="1"/>
</dbReference>
<keyword evidence="11" id="KW-0067">ATP-binding</keyword>
<dbReference type="InterPro" id="IPR003856">
    <property type="entry name" value="LPS_length_determ_N"/>
</dbReference>
<dbReference type="CDD" id="cd05387">
    <property type="entry name" value="BY-kinase"/>
    <property type="match status" value="1"/>
</dbReference>
<dbReference type="AlphaFoldDB" id="A0A518K5H4"/>
<evidence type="ECO:0000313" key="20">
    <source>
        <dbReference type="EMBL" id="QDV73038.1"/>
    </source>
</evidence>
<dbReference type="GO" id="GO:0042802">
    <property type="term" value="F:identical protein binding"/>
    <property type="evidence" value="ECO:0007669"/>
    <property type="project" value="UniProtKB-ARBA"/>
</dbReference>
<evidence type="ECO:0000256" key="17">
    <source>
        <dbReference type="SAM" id="Phobius"/>
    </source>
</evidence>
<evidence type="ECO:0000256" key="8">
    <source>
        <dbReference type="ARBA" id="ARBA00022692"/>
    </source>
</evidence>
<proteinExistence type="inferred from homology"/>
<dbReference type="Gene3D" id="3.40.50.300">
    <property type="entry name" value="P-loop containing nucleotide triphosphate hydrolases"/>
    <property type="match status" value="1"/>
</dbReference>
<evidence type="ECO:0000256" key="1">
    <source>
        <dbReference type="ARBA" id="ARBA00004429"/>
    </source>
</evidence>
<keyword evidence="16" id="KW-0175">Coiled coil</keyword>
<evidence type="ECO:0000256" key="3">
    <source>
        <dbReference type="ARBA" id="ARBA00008883"/>
    </source>
</evidence>
<organism evidence="20 21">
    <name type="scientific">Botrimarina mediterranea</name>
    <dbReference type="NCBI Taxonomy" id="2528022"/>
    <lineage>
        <taxon>Bacteria</taxon>
        <taxon>Pseudomonadati</taxon>
        <taxon>Planctomycetota</taxon>
        <taxon>Planctomycetia</taxon>
        <taxon>Pirellulales</taxon>
        <taxon>Lacipirellulaceae</taxon>
        <taxon>Botrimarina</taxon>
    </lineage>
</organism>
<accession>A0A518K5H4</accession>
<comment type="catalytic activity">
    <reaction evidence="15">
        <text>L-tyrosyl-[protein] + ATP = O-phospho-L-tyrosyl-[protein] + ADP + H(+)</text>
        <dbReference type="Rhea" id="RHEA:10596"/>
        <dbReference type="Rhea" id="RHEA-COMP:10136"/>
        <dbReference type="Rhea" id="RHEA-COMP:20101"/>
        <dbReference type="ChEBI" id="CHEBI:15378"/>
        <dbReference type="ChEBI" id="CHEBI:30616"/>
        <dbReference type="ChEBI" id="CHEBI:46858"/>
        <dbReference type="ChEBI" id="CHEBI:61978"/>
        <dbReference type="ChEBI" id="CHEBI:456216"/>
        <dbReference type="EC" id="2.7.10.2"/>
    </reaction>
</comment>
<name>A0A518K5H4_9BACT</name>
<evidence type="ECO:0000256" key="12">
    <source>
        <dbReference type="ARBA" id="ARBA00022989"/>
    </source>
</evidence>
<evidence type="ECO:0000256" key="2">
    <source>
        <dbReference type="ARBA" id="ARBA00007316"/>
    </source>
</evidence>
<dbReference type="InterPro" id="IPR005702">
    <property type="entry name" value="Wzc-like_C"/>
</dbReference>
<keyword evidence="21" id="KW-1185">Reference proteome</keyword>
<dbReference type="GO" id="GO:0005524">
    <property type="term" value="F:ATP binding"/>
    <property type="evidence" value="ECO:0007669"/>
    <property type="project" value="UniProtKB-KW"/>
</dbReference>
<comment type="subcellular location">
    <subcellularLocation>
        <location evidence="1">Cell inner membrane</location>
        <topology evidence="1">Multi-pass membrane protein</topology>
    </subcellularLocation>
</comment>
<comment type="similarity">
    <text evidence="3">Belongs to the etk/wzc family.</text>
</comment>
<evidence type="ECO:0000259" key="19">
    <source>
        <dbReference type="Pfam" id="PF13614"/>
    </source>
</evidence>
<dbReference type="EMBL" id="CP036349">
    <property type="protein sequence ID" value="QDV73038.1"/>
    <property type="molecule type" value="Genomic_DNA"/>
</dbReference>
<dbReference type="NCBIfam" id="TIGR01007">
    <property type="entry name" value="eps_fam"/>
    <property type="match status" value="1"/>
</dbReference>
<dbReference type="Pfam" id="PF02706">
    <property type="entry name" value="Wzz"/>
    <property type="match status" value="1"/>
</dbReference>
<dbReference type="Pfam" id="PF13614">
    <property type="entry name" value="AAA_31"/>
    <property type="match status" value="1"/>
</dbReference>
<evidence type="ECO:0000256" key="11">
    <source>
        <dbReference type="ARBA" id="ARBA00022840"/>
    </source>
</evidence>
<feature type="transmembrane region" description="Helical" evidence="17">
    <location>
        <begin position="439"/>
        <end position="456"/>
    </location>
</feature>
<dbReference type="GO" id="GO:0004715">
    <property type="term" value="F:non-membrane spanning protein tyrosine kinase activity"/>
    <property type="evidence" value="ECO:0007669"/>
    <property type="project" value="UniProtKB-EC"/>
</dbReference>
<keyword evidence="5" id="KW-1003">Cell membrane</keyword>
<dbReference type="InterPro" id="IPR050445">
    <property type="entry name" value="Bact_polysacc_biosynth/exp"/>
</dbReference>
<reference evidence="20 21" key="1">
    <citation type="submission" date="2019-02" db="EMBL/GenBank/DDBJ databases">
        <title>Deep-cultivation of Planctomycetes and their phenomic and genomic characterization uncovers novel biology.</title>
        <authorList>
            <person name="Wiegand S."/>
            <person name="Jogler M."/>
            <person name="Boedeker C."/>
            <person name="Pinto D."/>
            <person name="Vollmers J."/>
            <person name="Rivas-Marin E."/>
            <person name="Kohn T."/>
            <person name="Peeters S.H."/>
            <person name="Heuer A."/>
            <person name="Rast P."/>
            <person name="Oberbeckmann S."/>
            <person name="Bunk B."/>
            <person name="Jeske O."/>
            <person name="Meyerdierks A."/>
            <person name="Storesund J.E."/>
            <person name="Kallscheuer N."/>
            <person name="Luecker S."/>
            <person name="Lage O.M."/>
            <person name="Pohl T."/>
            <person name="Merkel B.J."/>
            <person name="Hornburger P."/>
            <person name="Mueller R.-W."/>
            <person name="Bruemmer F."/>
            <person name="Labrenz M."/>
            <person name="Spormann A.M."/>
            <person name="Op den Camp H."/>
            <person name="Overmann J."/>
            <person name="Amann R."/>
            <person name="Jetten M.S.M."/>
            <person name="Mascher T."/>
            <person name="Medema M.H."/>
            <person name="Devos D.P."/>
            <person name="Kaster A.-K."/>
            <person name="Ovreas L."/>
            <person name="Rohde M."/>
            <person name="Galperin M.Y."/>
            <person name="Jogler C."/>
        </authorList>
    </citation>
    <scope>NUCLEOTIDE SEQUENCE [LARGE SCALE GENOMIC DNA]</scope>
    <source>
        <strain evidence="20 21">Spa11</strain>
    </source>
</reference>
<evidence type="ECO:0000256" key="14">
    <source>
        <dbReference type="ARBA" id="ARBA00023137"/>
    </source>
</evidence>
<evidence type="ECO:0000256" key="16">
    <source>
        <dbReference type="SAM" id="Coils"/>
    </source>
</evidence>
<keyword evidence="9" id="KW-0547">Nucleotide-binding</keyword>
<evidence type="ECO:0000256" key="10">
    <source>
        <dbReference type="ARBA" id="ARBA00022777"/>
    </source>
</evidence>
<dbReference type="GO" id="GO:0005886">
    <property type="term" value="C:plasma membrane"/>
    <property type="evidence" value="ECO:0007669"/>
    <property type="project" value="UniProtKB-SubCell"/>
</dbReference>
<feature type="coiled-coil region" evidence="16">
    <location>
        <begin position="320"/>
        <end position="404"/>
    </location>
</feature>
<keyword evidence="7 20" id="KW-0808">Transferase</keyword>
<evidence type="ECO:0000313" key="21">
    <source>
        <dbReference type="Proteomes" id="UP000316426"/>
    </source>
</evidence>
<evidence type="ECO:0000256" key="5">
    <source>
        <dbReference type="ARBA" id="ARBA00022475"/>
    </source>
</evidence>
<feature type="domain" description="Polysaccharide chain length determinant N-terminal" evidence="18">
    <location>
        <begin position="40"/>
        <end position="120"/>
    </location>
</feature>
<keyword evidence="8 17" id="KW-0812">Transmembrane</keyword>
<evidence type="ECO:0000256" key="7">
    <source>
        <dbReference type="ARBA" id="ARBA00022679"/>
    </source>
</evidence>
<comment type="similarity">
    <text evidence="2">Belongs to the CpsD/CapB family.</text>
</comment>
<evidence type="ECO:0000259" key="18">
    <source>
        <dbReference type="Pfam" id="PF02706"/>
    </source>
</evidence>
<feature type="transmembrane region" description="Helical" evidence="17">
    <location>
        <begin position="49"/>
        <end position="66"/>
    </location>
</feature>
<evidence type="ECO:0000256" key="4">
    <source>
        <dbReference type="ARBA" id="ARBA00011903"/>
    </source>
</evidence>
<keyword evidence="13 17" id="KW-0472">Membrane</keyword>
<evidence type="ECO:0000256" key="6">
    <source>
        <dbReference type="ARBA" id="ARBA00022519"/>
    </source>
</evidence>
<keyword evidence="6" id="KW-0997">Cell inner membrane</keyword>
<dbReference type="InterPro" id="IPR027417">
    <property type="entry name" value="P-loop_NTPase"/>
</dbReference>